<dbReference type="InterPro" id="IPR011009">
    <property type="entry name" value="Kinase-like_dom_sf"/>
</dbReference>
<feature type="compositionally biased region" description="Low complexity" evidence="14">
    <location>
        <begin position="16"/>
        <end position="32"/>
    </location>
</feature>
<accession>A0A444YXC0</accession>
<evidence type="ECO:0000256" key="15">
    <source>
        <dbReference type="SAM" id="Phobius"/>
    </source>
</evidence>
<protein>
    <recommendedName>
        <fullName evidence="2">non-specific serine/threonine protein kinase</fullName>
        <ecNumber evidence="2">2.7.11.1</ecNumber>
    </recommendedName>
</protein>
<evidence type="ECO:0000256" key="8">
    <source>
        <dbReference type="ARBA" id="ARBA00022777"/>
    </source>
</evidence>
<dbReference type="InterPro" id="IPR011044">
    <property type="entry name" value="Quino_amine_DH_bsu"/>
</dbReference>
<dbReference type="Gene3D" id="3.30.200.20">
    <property type="entry name" value="Phosphorylase Kinase, domain 1"/>
    <property type="match status" value="1"/>
</dbReference>
<evidence type="ECO:0000256" key="5">
    <source>
        <dbReference type="ARBA" id="ARBA00022679"/>
    </source>
</evidence>
<dbReference type="PANTHER" id="PTHR31270:SF1">
    <property type="entry name" value="GLUTAMINYL-PEPTIDE CYCLOTRANSFERASE"/>
    <property type="match status" value="1"/>
</dbReference>
<reference evidence="17 18" key="1">
    <citation type="submission" date="2019-01" db="EMBL/GenBank/DDBJ databases">
        <title>Sequencing of cultivated peanut Arachis hypogaea provides insights into genome evolution and oil improvement.</title>
        <authorList>
            <person name="Chen X."/>
        </authorList>
    </citation>
    <scope>NUCLEOTIDE SEQUENCE [LARGE SCALE GENOMIC DNA]</scope>
    <source>
        <strain evidence="18">cv. Fuhuasheng</strain>
        <tissue evidence="17">Leaves</tissue>
    </source>
</reference>
<dbReference type="EMBL" id="SDMP01000015">
    <property type="protein sequence ID" value="RYR06592.1"/>
    <property type="molecule type" value="Genomic_DNA"/>
</dbReference>
<evidence type="ECO:0000256" key="13">
    <source>
        <dbReference type="ARBA" id="ARBA00048679"/>
    </source>
</evidence>
<evidence type="ECO:0000256" key="4">
    <source>
        <dbReference type="ARBA" id="ARBA00022553"/>
    </source>
</evidence>
<dbReference type="SUPFAM" id="SSF56112">
    <property type="entry name" value="Protein kinase-like (PK-like)"/>
    <property type="match status" value="1"/>
</dbReference>
<comment type="catalytic activity">
    <reaction evidence="12">
        <text>L-threonyl-[protein] + ATP = O-phospho-L-threonyl-[protein] + ADP + H(+)</text>
        <dbReference type="Rhea" id="RHEA:46608"/>
        <dbReference type="Rhea" id="RHEA-COMP:11060"/>
        <dbReference type="Rhea" id="RHEA-COMP:11605"/>
        <dbReference type="ChEBI" id="CHEBI:15378"/>
        <dbReference type="ChEBI" id="CHEBI:30013"/>
        <dbReference type="ChEBI" id="CHEBI:30616"/>
        <dbReference type="ChEBI" id="CHEBI:61977"/>
        <dbReference type="ChEBI" id="CHEBI:456216"/>
        <dbReference type="EC" id="2.7.11.1"/>
    </reaction>
</comment>
<dbReference type="Proteomes" id="UP000289738">
    <property type="component" value="Chromosome B05"/>
</dbReference>
<keyword evidence="10 15" id="KW-1133">Transmembrane helix</keyword>
<comment type="subcellular location">
    <subcellularLocation>
        <location evidence="1">Membrane</location>
        <topology evidence="1">Single-pass membrane protein</topology>
    </subcellularLocation>
</comment>
<dbReference type="Pfam" id="PF07714">
    <property type="entry name" value="PK_Tyr_Ser-Thr"/>
    <property type="match status" value="1"/>
</dbReference>
<dbReference type="InterPro" id="IPR000719">
    <property type="entry name" value="Prot_kinase_dom"/>
</dbReference>
<evidence type="ECO:0000256" key="6">
    <source>
        <dbReference type="ARBA" id="ARBA00022692"/>
    </source>
</evidence>
<dbReference type="Gene3D" id="1.10.510.10">
    <property type="entry name" value="Transferase(Phosphotransferase) domain 1"/>
    <property type="match status" value="1"/>
</dbReference>
<evidence type="ECO:0000256" key="14">
    <source>
        <dbReference type="SAM" id="MobiDB-lite"/>
    </source>
</evidence>
<evidence type="ECO:0000256" key="12">
    <source>
        <dbReference type="ARBA" id="ARBA00047899"/>
    </source>
</evidence>
<dbReference type="GO" id="GO:0016603">
    <property type="term" value="F:glutaminyl-peptide cyclotransferase activity"/>
    <property type="evidence" value="ECO:0007669"/>
    <property type="project" value="InterPro"/>
</dbReference>
<comment type="caution">
    <text evidence="17">The sequence shown here is derived from an EMBL/GenBank/DDBJ whole genome shotgun (WGS) entry which is preliminary data.</text>
</comment>
<feature type="domain" description="Protein kinase" evidence="16">
    <location>
        <begin position="408"/>
        <end position="668"/>
    </location>
</feature>
<proteinExistence type="predicted"/>
<dbReference type="InterPro" id="IPR001245">
    <property type="entry name" value="Ser-Thr/Tyr_kinase_cat_dom"/>
</dbReference>
<sequence>MGARSLKKRRHGEHLAAPQASSMAAAAANSPPRRNKARRPYATVSVLLSGVLFVSVAALLFISSNKWRAFGNYVSYEMVNVVNEFPHDPEAFTQGLLYAGNDTLFESTGLYGRSSVRRVALHTGKVEELQRMGDSLFGEGLTLLDKRLFQVTWLQKVGFIYDQKTLGELGTFNHEMKDGWGLATDGKVLFGSDGSSTLYQLDPRTFKGLPLMRFYSFPFLHLNAWSLPQPLITLSKHTIYYKDQQVYNLNELEYIDGEVWANVFTTDCIVRISPNDGRVLGWILLPNLRHGLFFLVYIQTNYLAIDVLNGIAWDRQQKRIFVTGKLWPKLYEIKVVPINKPIDEGIIEQLCLQSLIIAINTNILWNTIMDDLDGHDGAELLQSDSPEFKGVMCQHFQVEELEDATNGFAERNVIESGDNGTVYRGLLATNMKVVVKKLPCHSCQPEESFASQVELTARAKHKRLVKLIGYSTNRTCRLLVSEYIDNGNLHKWLHEFQGSLSPLTWSIRLHILQAVANGIAYLHEEVEPKIIHGSIKSKNILLDQQWNPKISDFGLFKLQSSNSSHSMSNFTESNDIYDFGILIMEIISGRIPFPSHHSQPQAYIVDWFKSMISNGKISDLVDPKLPKKPSSIVLKRIILLALWCVDLDMNPKLKMEDVVQMLESNQLLFYFKVKGHHHHLKEQVFNITLSMGSFSSGKGQSNFFSSFCDSNSQGTGLTLLETPSTSVQFHCNFFMSLFVILILDIQIPVKGSLGIPSSFAV</sequence>
<evidence type="ECO:0000256" key="11">
    <source>
        <dbReference type="ARBA" id="ARBA00023136"/>
    </source>
</evidence>
<evidence type="ECO:0000256" key="9">
    <source>
        <dbReference type="ARBA" id="ARBA00022840"/>
    </source>
</evidence>
<evidence type="ECO:0000256" key="3">
    <source>
        <dbReference type="ARBA" id="ARBA00022527"/>
    </source>
</evidence>
<evidence type="ECO:0000256" key="10">
    <source>
        <dbReference type="ARBA" id="ARBA00022989"/>
    </source>
</evidence>
<keyword evidence="5" id="KW-0808">Transferase</keyword>
<keyword evidence="7" id="KW-0547">Nucleotide-binding</keyword>
<dbReference type="Pfam" id="PF05096">
    <property type="entry name" value="Glu_cyclase_2"/>
    <property type="match status" value="2"/>
</dbReference>
<keyword evidence="4" id="KW-0597">Phosphoprotein</keyword>
<dbReference type="GO" id="GO:0016020">
    <property type="term" value="C:membrane"/>
    <property type="evidence" value="ECO:0007669"/>
    <property type="project" value="UniProtKB-SubCell"/>
</dbReference>
<feature type="region of interest" description="Disordered" evidence="14">
    <location>
        <begin position="1"/>
        <end position="36"/>
    </location>
</feature>
<keyword evidence="9" id="KW-0067">ATP-binding</keyword>
<keyword evidence="8" id="KW-0418">Kinase</keyword>
<dbReference type="SUPFAM" id="SSF50969">
    <property type="entry name" value="YVTN repeat-like/Quinoprotein amine dehydrogenase"/>
    <property type="match status" value="1"/>
</dbReference>
<gene>
    <name evidence="17" type="ORF">Ahy_B05g073906</name>
</gene>
<keyword evidence="11 15" id="KW-0472">Membrane</keyword>
<dbReference type="GO" id="GO:0004674">
    <property type="term" value="F:protein serine/threonine kinase activity"/>
    <property type="evidence" value="ECO:0007669"/>
    <property type="project" value="UniProtKB-KW"/>
</dbReference>
<keyword evidence="3" id="KW-0723">Serine/threonine-protein kinase</keyword>
<evidence type="ECO:0000313" key="18">
    <source>
        <dbReference type="Proteomes" id="UP000289738"/>
    </source>
</evidence>
<evidence type="ECO:0000259" key="16">
    <source>
        <dbReference type="PROSITE" id="PS50011"/>
    </source>
</evidence>
<evidence type="ECO:0000313" key="17">
    <source>
        <dbReference type="EMBL" id="RYR06592.1"/>
    </source>
</evidence>
<name>A0A444YXC0_ARAHY</name>
<feature type="compositionally biased region" description="Basic residues" evidence="14">
    <location>
        <begin position="1"/>
        <end position="12"/>
    </location>
</feature>
<dbReference type="PANTHER" id="PTHR31270">
    <property type="entry name" value="GLUTAMINYL-PEPTIDE CYCLOTRANSFERASE"/>
    <property type="match status" value="1"/>
</dbReference>
<dbReference type="STRING" id="3818.A0A444YXC0"/>
<dbReference type="PROSITE" id="PS50011">
    <property type="entry name" value="PROTEIN_KINASE_DOM"/>
    <property type="match status" value="1"/>
</dbReference>
<feature type="transmembrane region" description="Helical" evidence="15">
    <location>
        <begin position="41"/>
        <end position="62"/>
    </location>
</feature>
<dbReference type="FunFam" id="1.10.510.10:FF:000035">
    <property type="entry name" value="Putative receptor-like serine/threonine-protein kinase"/>
    <property type="match status" value="1"/>
</dbReference>
<keyword evidence="18" id="KW-1185">Reference proteome</keyword>
<dbReference type="GO" id="GO:0005524">
    <property type="term" value="F:ATP binding"/>
    <property type="evidence" value="ECO:0007669"/>
    <property type="project" value="UniProtKB-KW"/>
</dbReference>
<dbReference type="AlphaFoldDB" id="A0A444YXC0"/>
<evidence type="ECO:0000256" key="1">
    <source>
        <dbReference type="ARBA" id="ARBA00004167"/>
    </source>
</evidence>
<evidence type="ECO:0000256" key="7">
    <source>
        <dbReference type="ARBA" id="ARBA00022741"/>
    </source>
</evidence>
<keyword evidence="6 15" id="KW-0812">Transmembrane</keyword>
<dbReference type="InterPro" id="IPR007788">
    <property type="entry name" value="QCT"/>
</dbReference>
<comment type="catalytic activity">
    <reaction evidence="13">
        <text>L-seryl-[protein] + ATP = O-phospho-L-seryl-[protein] + ADP + H(+)</text>
        <dbReference type="Rhea" id="RHEA:17989"/>
        <dbReference type="Rhea" id="RHEA-COMP:9863"/>
        <dbReference type="Rhea" id="RHEA-COMP:11604"/>
        <dbReference type="ChEBI" id="CHEBI:15378"/>
        <dbReference type="ChEBI" id="CHEBI:29999"/>
        <dbReference type="ChEBI" id="CHEBI:30616"/>
        <dbReference type="ChEBI" id="CHEBI:83421"/>
        <dbReference type="ChEBI" id="CHEBI:456216"/>
        <dbReference type="EC" id="2.7.11.1"/>
    </reaction>
</comment>
<evidence type="ECO:0000256" key="2">
    <source>
        <dbReference type="ARBA" id="ARBA00012513"/>
    </source>
</evidence>
<dbReference type="EC" id="2.7.11.1" evidence="2"/>
<organism evidence="17 18">
    <name type="scientific">Arachis hypogaea</name>
    <name type="common">Peanut</name>
    <dbReference type="NCBI Taxonomy" id="3818"/>
    <lineage>
        <taxon>Eukaryota</taxon>
        <taxon>Viridiplantae</taxon>
        <taxon>Streptophyta</taxon>
        <taxon>Embryophyta</taxon>
        <taxon>Tracheophyta</taxon>
        <taxon>Spermatophyta</taxon>
        <taxon>Magnoliopsida</taxon>
        <taxon>eudicotyledons</taxon>
        <taxon>Gunneridae</taxon>
        <taxon>Pentapetalae</taxon>
        <taxon>rosids</taxon>
        <taxon>fabids</taxon>
        <taxon>Fabales</taxon>
        <taxon>Fabaceae</taxon>
        <taxon>Papilionoideae</taxon>
        <taxon>50 kb inversion clade</taxon>
        <taxon>dalbergioids sensu lato</taxon>
        <taxon>Dalbergieae</taxon>
        <taxon>Pterocarpus clade</taxon>
        <taxon>Arachis</taxon>
    </lineage>
</organism>